<dbReference type="CDD" id="cd11875">
    <property type="entry name" value="SH3_CD2AP-like_3"/>
    <property type="match status" value="1"/>
</dbReference>
<feature type="region of interest" description="Disordered" evidence="3">
    <location>
        <begin position="388"/>
        <end position="443"/>
    </location>
</feature>
<dbReference type="SMART" id="SM00326">
    <property type="entry name" value="SH3"/>
    <property type="match status" value="3"/>
</dbReference>
<dbReference type="SUPFAM" id="SSF50044">
    <property type="entry name" value="SH3-domain"/>
    <property type="match status" value="3"/>
</dbReference>
<dbReference type="CDD" id="cd11874">
    <property type="entry name" value="SH3_CD2AP-like_2"/>
    <property type="match status" value="1"/>
</dbReference>
<feature type="region of interest" description="Disordered" evidence="3">
    <location>
        <begin position="309"/>
        <end position="335"/>
    </location>
</feature>
<feature type="domain" description="SH3" evidence="4">
    <location>
        <begin position="1"/>
        <end position="58"/>
    </location>
</feature>
<keyword evidence="1 2" id="KW-0728">SH3 domain</keyword>
<dbReference type="GO" id="GO:0007015">
    <property type="term" value="P:actin filament organization"/>
    <property type="evidence" value="ECO:0007669"/>
    <property type="project" value="TreeGrafter"/>
</dbReference>
<evidence type="ECO:0000256" key="3">
    <source>
        <dbReference type="SAM" id="MobiDB-lite"/>
    </source>
</evidence>
<dbReference type="Gene3D" id="2.30.30.40">
    <property type="entry name" value="SH3 Domains"/>
    <property type="match status" value="3"/>
</dbReference>
<dbReference type="PRINTS" id="PR00499">
    <property type="entry name" value="P67PHOX"/>
</dbReference>
<feature type="region of interest" description="Disordered" evidence="3">
    <location>
        <begin position="492"/>
        <end position="536"/>
    </location>
</feature>
<feature type="region of interest" description="Disordered" evidence="3">
    <location>
        <begin position="146"/>
        <end position="168"/>
    </location>
</feature>
<dbReference type="PANTHER" id="PTHR14167:SF92">
    <property type="entry name" value="CIN85 AND CD2AP RELATED, ISOFORM J"/>
    <property type="match status" value="1"/>
</dbReference>
<feature type="domain" description="SH3" evidence="4">
    <location>
        <begin position="204"/>
        <end position="265"/>
    </location>
</feature>
<name>A0AA88HYK4_ARTSF</name>
<comment type="caution">
    <text evidence="5">The sequence shown here is derived from an EMBL/GenBank/DDBJ whole genome shotgun (WGS) entry which is preliminary data.</text>
</comment>
<keyword evidence="6" id="KW-1185">Reference proteome</keyword>
<dbReference type="GO" id="GO:0016192">
    <property type="term" value="P:vesicle-mediated transport"/>
    <property type="evidence" value="ECO:0007669"/>
    <property type="project" value="UniProtKB-ARBA"/>
</dbReference>
<dbReference type="FunFam" id="2.30.30.40:FF:000072">
    <property type="entry name" value="Unconventional Myosin IB"/>
    <property type="match status" value="1"/>
</dbReference>
<sequence length="620" mass="66851">MTEVLVLFDYVAKADDELTIRRGDVIRDVIKMDGGWWEGTLGNTRGMFPDNFVKVVSEEKLEETTDKKEEEVQADPSVVVRQGNMRRKCVALFSYAPQHEDELALAVGDSVDFIEEVEEGWWRGSHQGKIGVFPSNFVSVPTEVSEAKSSPSSNLGATKALPSTATPTPGNLPISEARNAANVSQIEVLTPVEDTSAPSLPPKPVREMARALFPYASQHPDELELNEGDMVVILSKECEDKGWWKGQLNGKIGVFPDNFVELIVVPAAASSPIKPARPERPPEKPIGLIQPTATLSSTSPAVPMALSSVSASKPISVPDKTEALTRKESTSSLPSQTLYKSVSAGSFPKLSISPTPTSLPKAPLSAGISNAKVQDVDLDSLITDKSTNLQHLTTSRPAGPKRRPPSSYIKDQDVTIATENTPPKVNGYSAANEEPNNNIEENDGLIRPQKEKNVTPPWLKELSEKQENRISKMAVKDESVIDNTVGKLAGINKPTVPVQKPEDKPYIPLKPSSVSANKVTHPSPPVTKTQKSVSGKLPAAPMIGGPLVAATSQNVALSSNPEELQKEVLSLRGEVDTLKSEVRSLQHSLGGMQQSLSGVLSEMSVLRRILQDQGFGSSII</sequence>
<evidence type="ECO:0000313" key="6">
    <source>
        <dbReference type="Proteomes" id="UP001187531"/>
    </source>
</evidence>
<evidence type="ECO:0000256" key="1">
    <source>
        <dbReference type="ARBA" id="ARBA00022443"/>
    </source>
</evidence>
<accession>A0AA88HYK4</accession>
<dbReference type="PROSITE" id="PS50002">
    <property type="entry name" value="SH3"/>
    <property type="match status" value="3"/>
</dbReference>
<dbReference type="Pfam" id="PF00018">
    <property type="entry name" value="SH3_1"/>
    <property type="match status" value="1"/>
</dbReference>
<reference evidence="5" key="1">
    <citation type="submission" date="2023-07" db="EMBL/GenBank/DDBJ databases">
        <title>Chromosome-level genome assembly of Artemia franciscana.</title>
        <authorList>
            <person name="Jo E."/>
        </authorList>
    </citation>
    <scope>NUCLEOTIDE SEQUENCE</scope>
    <source>
        <tissue evidence="5">Whole body</tissue>
    </source>
</reference>
<feature type="domain" description="SH3" evidence="4">
    <location>
        <begin position="84"/>
        <end position="143"/>
    </location>
</feature>
<dbReference type="EMBL" id="JAVRJZ010000011">
    <property type="protein sequence ID" value="KAK2716631.1"/>
    <property type="molecule type" value="Genomic_DNA"/>
</dbReference>
<evidence type="ECO:0000259" key="4">
    <source>
        <dbReference type="PROSITE" id="PS50002"/>
    </source>
</evidence>
<dbReference type="InterPro" id="IPR036028">
    <property type="entry name" value="SH3-like_dom_sf"/>
</dbReference>
<protein>
    <recommendedName>
        <fullName evidence="4">SH3 domain-containing protein</fullName>
    </recommendedName>
</protein>
<dbReference type="PANTHER" id="PTHR14167">
    <property type="entry name" value="SH3 DOMAIN-CONTAINING"/>
    <property type="match status" value="1"/>
</dbReference>
<evidence type="ECO:0000256" key="2">
    <source>
        <dbReference type="PROSITE-ProRule" id="PRU00192"/>
    </source>
</evidence>
<dbReference type="Proteomes" id="UP001187531">
    <property type="component" value="Unassembled WGS sequence"/>
</dbReference>
<dbReference type="AlphaFoldDB" id="A0AA88HYK4"/>
<dbReference type="InterPro" id="IPR001452">
    <property type="entry name" value="SH3_domain"/>
</dbReference>
<feature type="compositionally biased region" description="Polar residues" evidence="3">
    <location>
        <begin position="147"/>
        <end position="168"/>
    </location>
</feature>
<organism evidence="5 6">
    <name type="scientific">Artemia franciscana</name>
    <name type="common">Brine shrimp</name>
    <name type="synonym">Artemia sanfranciscana</name>
    <dbReference type="NCBI Taxonomy" id="6661"/>
    <lineage>
        <taxon>Eukaryota</taxon>
        <taxon>Metazoa</taxon>
        <taxon>Ecdysozoa</taxon>
        <taxon>Arthropoda</taxon>
        <taxon>Crustacea</taxon>
        <taxon>Branchiopoda</taxon>
        <taxon>Anostraca</taxon>
        <taxon>Artemiidae</taxon>
        <taxon>Artemia</taxon>
    </lineage>
</organism>
<dbReference type="PRINTS" id="PR00452">
    <property type="entry name" value="SH3DOMAIN"/>
</dbReference>
<dbReference type="InterPro" id="IPR050384">
    <property type="entry name" value="Endophilin_SH3RF"/>
</dbReference>
<dbReference type="CDD" id="cd11873">
    <property type="entry name" value="SH3_CD2AP-like_1"/>
    <property type="match status" value="1"/>
</dbReference>
<dbReference type="Pfam" id="PF14604">
    <property type="entry name" value="SH3_9"/>
    <property type="match status" value="2"/>
</dbReference>
<gene>
    <name evidence="5" type="ORF">QYM36_006941</name>
</gene>
<feature type="compositionally biased region" description="Basic and acidic residues" evidence="3">
    <location>
        <begin position="319"/>
        <end position="329"/>
    </location>
</feature>
<evidence type="ECO:0000313" key="5">
    <source>
        <dbReference type="EMBL" id="KAK2716631.1"/>
    </source>
</evidence>
<dbReference type="GO" id="GO:0016477">
    <property type="term" value="P:cell migration"/>
    <property type="evidence" value="ECO:0007669"/>
    <property type="project" value="TreeGrafter"/>
</dbReference>
<feature type="compositionally biased region" description="Polar residues" evidence="3">
    <location>
        <begin position="512"/>
        <end position="533"/>
    </location>
</feature>
<proteinExistence type="predicted"/>